<feature type="compositionally biased region" description="Low complexity" evidence="1">
    <location>
        <begin position="161"/>
        <end position="173"/>
    </location>
</feature>
<gene>
    <name evidence="2" type="ORF">CINCED_3A018968</name>
</gene>
<evidence type="ECO:0000256" key="1">
    <source>
        <dbReference type="SAM" id="MobiDB-lite"/>
    </source>
</evidence>
<dbReference type="EMBL" id="CABPRJ010000979">
    <property type="protein sequence ID" value="VVC33938.1"/>
    <property type="molecule type" value="Genomic_DNA"/>
</dbReference>
<feature type="region of interest" description="Disordered" evidence="1">
    <location>
        <begin position="266"/>
        <end position="299"/>
    </location>
</feature>
<dbReference type="AlphaFoldDB" id="A0A5E4MV87"/>
<feature type="region of interest" description="Disordered" evidence="1">
    <location>
        <begin position="209"/>
        <end position="238"/>
    </location>
</feature>
<dbReference type="OrthoDB" id="6603408at2759"/>
<keyword evidence="3" id="KW-1185">Reference proteome</keyword>
<feature type="region of interest" description="Disordered" evidence="1">
    <location>
        <begin position="443"/>
        <end position="482"/>
    </location>
</feature>
<sequence>MTTVFIGKRGGGHHKEKVDAVAHGKRRELQVIRAEGQACARRTEVLCREMFKVRAELDAAVREYDRRKDELAGRQTAAHNRLAQALENRSAAELSRETVRDQAENDLKAQRTAGTVRAYRLDTRWRLLHGRYRGFVADVLNDEEPSEGHQLRRLSADDEVAAAPGRRQPPRAGGRRFFAVADKFSVQHRRESLRTSRSLHAILSGYLKETSDEGSCGKGVAASHGPSRRRRSLRGTAALDGVKPEQVLDKLRVMQEQCARIAERVRRRNAATDDAVSNDDGPGDRSTRSSRTNGGPQAEMLSEAHEKLAAGLEYLRTIRALKDRAAEAVQRERVALRGLLRTACGAVCAAGNKPAAQPNDSSSYTVVEIAGRLERACFTLFARLDKASGPSGGSGGTAGRDVVALCLRAVQTQRADAIRQARDVARRVDDFHKATARLLSAAAPTKRAGAAGRGRARRPAMPPGKRHAATSSGEIQSAAPRTLTSVRRTPPLACKVTGKTQTVPSAVSPPANGFAVQEAATTDRDVPTIKMLCPPIIGIIEYE</sequence>
<evidence type="ECO:0000313" key="3">
    <source>
        <dbReference type="Proteomes" id="UP000325440"/>
    </source>
</evidence>
<evidence type="ECO:0000313" key="2">
    <source>
        <dbReference type="EMBL" id="VVC33938.1"/>
    </source>
</evidence>
<feature type="compositionally biased region" description="Basic and acidic residues" evidence="1">
    <location>
        <begin position="146"/>
        <end position="156"/>
    </location>
</feature>
<feature type="compositionally biased region" description="Basic residues" evidence="1">
    <location>
        <begin position="454"/>
        <end position="468"/>
    </location>
</feature>
<organism evidence="2 3">
    <name type="scientific">Cinara cedri</name>
    <dbReference type="NCBI Taxonomy" id="506608"/>
    <lineage>
        <taxon>Eukaryota</taxon>
        <taxon>Metazoa</taxon>
        <taxon>Ecdysozoa</taxon>
        <taxon>Arthropoda</taxon>
        <taxon>Hexapoda</taxon>
        <taxon>Insecta</taxon>
        <taxon>Pterygota</taxon>
        <taxon>Neoptera</taxon>
        <taxon>Paraneoptera</taxon>
        <taxon>Hemiptera</taxon>
        <taxon>Sternorrhyncha</taxon>
        <taxon>Aphidomorpha</taxon>
        <taxon>Aphidoidea</taxon>
        <taxon>Aphididae</taxon>
        <taxon>Lachninae</taxon>
        <taxon>Cinara</taxon>
    </lineage>
</organism>
<proteinExistence type="predicted"/>
<feature type="region of interest" description="Disordered" evidence="1">
    <location>
        <begin position="144"/>
        <end position="173"/>
    </location>
</feature>
<reference evidence="2 3" key="1">
    <citation type="submission" date="2019-08" db="EMBL/GenBank/DDBJ databases">
        <authorList>
            <person name="Alioto T."/>
            <person name="Alioto T."/>
            <person name="Gomez Garrido J."/>
        </authorList>
    </citation>
    <scope>NUCLEOTIDE SEQUENCE [LARGE SCALE GENOMIC DNA]</scope>
</reference>
<dbReference type="Proteomes" id="UP000325440">
    <property type="component" value="Unassembled WGS sequence"/>
</dbReference>
<accession>A0A5E4MV87</accession>
<name>A0A5E4MV87_9HEMI</name>
<protein>
    <submittedName>
        <fullName evidence="2">Uncharacterized protein</fullName>
    </submittedName>
</protein>